<keyword evidence="3" id="KW-1185">Reference proteome</keyword>
<dbReference type="PANTHER" id="PTHR31639">
    <property type="entry name" value="F-BOX PROTEIN-LIKE"/>
    <property type="match status" value="1"/>
</dbReference>
<dbReference type="AlphaFoldDB" id="A0A2U1PFN5"/>
<gene>
    <name evidence="2" type="ORF">CTI12_AA158190</name>
</gene>
<feature type="domain" description="F-box/LRR-repeat protein 15/At3g58940/PEG3-like LRR" evidence="1">
    <location>
        <begin position="16"/>
        <end position="94"/>
    </location>
</feature>
<evidence type="ECO:0000313" key="3">
    <source>
        <dbReference type="Proteomes" id="UP000245207"/>
    </source>
</evidence>
<sequence>MAFELDLMIQYLSRSDKVKNLVLKIDYPYKLPSSFFSLEGLELLELTNCDFKPLLKFNGFSMLKSLKFSNVTIASDLLQTLLSSCPLLMDVYLNYVVTTAKLAVEVDFWC</sequence>
<dbReference type="PANTHER" id="PTHR31639:SF315">
    <property type="entry name" value="LEUCINE-RICH REPEAT DOMAIN SUPERFAMILY, F-BOX-LIKE DOMAIN SUPERFAMILY"/>
    <property type="match status" value="1"/>
</dbReference>
<dbReference type="SUPFAM" id="SSF52047">
    <property type="entry name" value="RNI-like"/>
    <property type="match status" value="1"/>
</dbReference>
<dbReference type="Proteomes" id="UP000245207">
    <property type="component" value="Unassembled WGS sequence"/>
</dbReference>
<name>A0A2U1PFN5_ARTAN</name>
<accession>A0A2U1PFN5</accession>
<dbReference type="Pfam" id="PF24758">
    <property type="entry name" value="LRR_At5g56370"/>
    <property type="match status" value="1"/>
</dbReference>
<reference evidence="2 3" key="1">
    <citation type="journal article" date="2018" name="Mol. Plant">
        <title>The genome of Artemisia annua provides insight into the evolution of Asteraceae family and artemisinin biosynthesis.</title>
        <authorList>
            <person name="Shen Q."/>
            <person name="Zhang L."/>
            <person name="Liao Z."/>
            <person name="Wang S."/>
            <person name="Yan T."/>
            <person name="Shi P."/>
            <person name="Liu M."/>
            <person name="Fu X."/>
            <person name="Pan Q."/>
            <person name="Wang Y."/>
            <person name="Lv Z."/>
            <person name="Lu X."/>
            <person name="Zhang F."/>
            <person name="Jiang W."/>
            <person name="Ma Y."/>
            <person name="Chen M."/>
            <person name="Hao X."/>
            <person name="Li L."/>
            <person name="Tang Y."/>
            <person name="Lv G."/>
            <person name="Zhou Y."/>
            <person name="Sun X."/>
            <person name="Brodelius P.E."/>
            <person name="Rose J.K.C."/>
            <person name="Tang K."/>
        </authorList>
    </citation>
    <scope>NUCLEOTIDE SEQUENCE [LARGE SCALE GENOMIC DNA]</scope>
    <source>
        <strain evidence="3">cv. Huhao1</strain>
        <tissue evidence="2">Leaf</tissue>
    </source>
</reference>
<evidence type="ECO:0000259" key="1">
    <source>
        <dbReference type="Pfam" id="PF24758"/>
    </source>
</evidence>
<proteinExistence type="predicted"/>
<dbReference type="InterPro" id="IPR055411">
    <property type="entry name" value="LRR_FXL15/At3g58940/PEG3-like"/>
</dbReference>
<protein>
    <submittedName>
        <fullName evidence="2">F-box domain, FBD domain, Leucine-rich repeat domain, L domain-like protein</fullName>
    </submittedName>
</protein>
<organism evidence="2 3">
    <name type="scientific">Artemisia annua</name>
    <name type="common">Sweet wormwood</name>
    <dbReference type="NCBI Taxonomy" id="35608"/>
    <lineage>
        <taxon>Eukaryota</taxon>
        <taxon>Viridiplantae</taxon>
        <taxon>Streptophyta</taxon>
        <taxon>Embryophyta</taxon>
        <taxon>Tracheophyta</taxon>
        <taxon>Spermatophyta</taxon>
        <taxon>Magnoliopsida</taxon>
        <taxon>eudicotyledons</taxon>
        <taxon>Gunneridae</taxon>
        <taxon>Pentapetalae</taxon>
        <taxon>asterids</taxon>
        <taxon>campanulids</taxon>
        <taxon>Asterales</taxon>
        <taxon>Asteraceae</taxon>
        <taxon>Asteroideae</taxon>
        <taxon>Anthemideae</taxon>
        <taxon>Artemisiinae</taxon>
        <taxon>Artemisia</taxon>
    </lineage>
</organism>
<comment type="caution">
    <text evidence="2">The sequence shown here is derived from an EMBL/GenBank/DDBJ whole genome shotgun (WGS) entry which is preliminary data.</text>
</comment>
<dbReference type="EMBL" id="PKPP01001216">
    <property type="protein sequence ID" value="PWA84553.1"/>
    <property type="molecule type" value="Genomic_DNA"/>
</dbReference>
<evidence type="ECO:0000313" key="2">
    <source>
        <dbReference type="EMBL" id="PWA84553.1"/>
    </source>
</evidence>